<protein>
    <submittedName>
        <fullName evidence="2">Uncharacterized protein</fullName>
    </submittedName>
</protein>
<dbReference type="EMBL" id="JRMP02000007">
    <property type="protein sequence ID" value="TLD94416.1"/>
    <property type="molecule type" value="Genomic_DNA"/>
</dbReference>
<dbReference type="Proteomes" id="UP000477070">
    <property type="component" value="Unassembled WGS sequence"/>
</dbReference>
<reference evidence="2" key="3">
    <citation type="submission" date="2018-04" db="EMBL/GenBank/DDBJ databases">
        <authorList>
            <person name="Sheh A."/>
            <person name="Shen Z."/>
            <person name="Mannion A.J."/>
            <person name="Fox J.G."/>
        </authorList>
    </citation>
    <scope>NUCLEOTIDE SEQUENCE</scope>
    <source>
        <strain evidence="2">MIT 97-6194</strain>
    </source>
</reference>
<dbReference type="Proteomes" id="UP000029714">
    <property type="component" value="Unassembled WGS sequence"/>
</dbReference>
<evidence type="ECO:0000313" key="3">
    <source>
        <dbReference type="Proteomes" id="UP000029714"/>
    </source>
</evidence>
<proteinExistence type="predicted"/>
<keyword evidence="3" id="KW-1185">Reference proteome</keyword>
<gene>
    <name evidence="1" type="ORF">DCO61_02025</name>
    <name evidence="2" type="ORF">LS64_005665</name>
</gene>
<evidence type="ECO:0000313" key="4">
    <source>
        <dbReference type="Proteomes" id="UP000477070"/>
    </source>
</evidence>
<dbReference type="OrthoDB" id="9955290at2"/>
<reference evidence="2 3" key="1">
    <citation type="journal article" date="2014" name="Genome Announc.">
        <title>Draft genome sequences of eight enterohepatic helicobacter species isolated from both laboratory and wild rodents.</title>
        <authorList>
            <person name="Sheh A."/>
            <person name="Shen Z."/>
            <person name="Fox J.G."/>
        </authorList>
    </citation>
    <scope>NUCLEOTIDE SEQUENCE [LARGE SCALE GENOMIC DNA]</scope>
    <source>
        <strain evidence="2 3">MIT 97-6194</strain>
    </source>
</reference>
<sequence>MKENILKDAAKAAILSGAFVGVARFMESKDSKKNAILESSIVGLKTAIAEGGKAILKNKNSAFKAVSKPASITKSVFNACAQTALESANDINKYYKGEISKSTCITRVAENAGGVIGSMVLGRAAMIVGAAALPAMGGVAGAVTLGLIGGYVGEKIGKKIVNGELFGKKDSKQELHMQDSKDTLLTLTKELKSLKGN</sequence>
<dbReference type="AlphaFoldDB" id="A0A347VRM6"/>
<dbReference type="RefSeq" id="WP_034573396.1">
    <property type="nucleotide sequence ID" value="NZ_JRMP02000007.1"/>
</dbReference>
<reference evidence="1 4" key="4">
    <citation type="submission" date="2019-12" db="EMBL/GenBank/DDBJ databases">
        <title>Multi-Generational Helicobacter saguini Isolates.</title>
        <authorList>
            <person name="Mannion A."/>
            <person name="Shen Z."/>
            <person name="Fox J.G."/>
        </authorList>
    </citation>
    <scope>NUCLEOTIDE SEQUENCE [LARGE SCALE GENOMIC DNA]</scope>
    <source>
        <strain evidence="1">16-048</strain>
        <strain evidence="4">16-048 (F4)</strain>
    </source>
</reference>
<organism evidence="2 3">
    <name type="scientific">Helicobacter saguini</name>
    <dbReference type="NCBI Taxonomy" id="1548018"/>
    <lineage>
        <taxon>Bacteria</taxon>
        <taxon>Pseudomonadati</taxon>
        <taxon>Campylobacterota</taxon>
        <taxon>Epsilonproteobacteria</taxon>
        <taxon>Campylobacterales</taxon>
        <taxon>Helicobacteraceae</taxon>
        <taxon>Helicobacter</taxon>
    </lineage>
</organism>
<dbReference type="EMBL" id="QBIU01000001">
    <property type="protein sequence ID" value="MWV68833.1"/>
    <property type="molecule type" value="Genomic_DNA"/>
</dbReference>
<comment type="caution">
    <text evidence="2">The sequence shown here is derived from an EMBL/GenBank/DDBJ whole genome shotgun (WGS) entry which is preliminary data.</text>
</comment>
<evidence type="ECO:0000313" key="1">
    <source>
        <dbReference type="EMBL" id="MWV68833.1"/>
    </source>
</evidence>
<reference evidence="2 3" key="2">
    <citation type="journal article" date="2016" name="Infect. Immun.">
        <title>Helicobacter saguini, a Novel Helicobacter Isolated from Cotton-Top Tamarins with Ulcerative Colitis, Has Proinflammatory Properties and Induces Typhlocolitis and Dysplasia in Gnotobiotic IL-10-/- Mice.</title>
        <authorList>
            <person name="Shen Z."/>
            <person name="Mannion A."/>
            <person name="Whary M.T."/>
            <person name="Muthupalani S."/>
            <person name="Sheh A."/>
            <person name="Feng Y."/>
            <person name="Gong G."/>
            <person name="Vandamme P."/>
            <person name="Holcombe H.R."/>
            <person name="Paster B.J."/>
            <person name="Fox J.G."/>
        </authorList>
    </citation>
    <scope>NUCLEOTIDE SEQUENCE [LARGE SCALE GENOMIC DNA]</scope>
    <source>
        <strain evidence="2 3">MIT 97-6194</strain>
    </source>
</reference>
<evidence type="ECO:0000313" key="2">
    <source>
        <dbReference type="EMBL" id="TLD94416.1"/>
    </source>
</evidence>
<name>A0A347VRM6_9HELI</name>
<accession>A0A347VRM6</accession>